<sequence length="1108" mass="126122">MTDSQGSGVGLTVGEVVAYERLSDGPHGETKRSWTLGTVVHCDVGSHHCRVQPWSHEAWGVRDTPTTTIMDEIRVLNDQIQAIQDRLDEAHAAESHFTPSTRGILCSGVAPSEVWPPQGMDALDETNINIRTIQKCRKKTKALNRELSKLRRSARCAADSPEKYSPRVTRFRKHHDESTAEVILTCSVVMLIVVQPNANVCLLTEDEVAAVETAAKSYRMDLQRQLERRIDQLRRIIAEFCCLQVFATEIEQRSVLYCGLVTEAAMHFLDQLTAVSSGGGEEGRNALQCVTERSVLSYVSSRTLRLHEHNTNTQSVLSYINAPKHAPIITEELRSSTCEEHRNSSRASRVCTSNPSFSSDLHRHPGSVDHARKNDPPTTGAPERPYNPTKTHHTRDGEAECGIERVGDVACQPMEMAALPSITSRLRGILEGLNSLNSSADKEAYESEIGDLLAVLHGLHAENSTLRNTLANSATKFKNQIAKLQGEKERLRVRECDLSTEILRLQDTISKLHAQQEEHDVDMNCTRTEITGVCSQRTQRQLHEKVAKANLFHPTLLEELNEQKEQLESLKRMSEADRERCHAMEVQVAAKERELRESKEAYANELCKHVKMLDVLEDENRRLQYEAQEKRAEVNTLTQENENAILSDDFQRLKERCEELKQEALINESKLFESLDSARMLEKQALIRETRLLEERSNLELELSNLWTTTETLKLDHGKELDRVCRERDCRLSMMEAELVAHRKLRSERHRLRRTDTSLSHGENLPSANHSSDTPLNSEALLCEPLWCVTLEELTALRKENDRLQERLRKRDTEVDVLTDEIVELHRNHWATRQQHHQHVYGRWSAGAESPEKTSPIRSADMPDALAHDSQHRAILCELEECKATGERSKGDMDEVKGLLSIQEVENQGVIQKFIKCLGNLRNYEMSRDYAVLQHTEALRNQLTDVLAQVKALEVDRDVLIYRLNKSESTAARLTDTLHSIRSEVRHISQLLQYNDLGDGPETETLQALHKMIITCQSKETKLNRVLQEHSNDIEVFMMANDMQRQEHVAYQEHCSFGMMVPCEELLSLERKFSEILPLYDEAEDNRLASVRQELKTCVLLYGTGRAS</sequence>
<feature type="coiled-coil region" evidence="1">
    <location>
        <begin position="553"/>
        <end position="670"/>
    </location>
</feature>
<feature type="coiled-coil region" evidence="1">
    <location>
        <begin position="794"/>
        <end position="821"/>
    </location>
</feature>
<feature type="compositionally biased region" description="Polar residues" evidence="2">
    <location>
        <begin position="757"/>
        <end position="775"/>
    </location>
</feature>
<organism evidence="3">
    <name type="scientific">Trypanosoma congolense (strain IL3000)</name>
    <dbReference type="NCBI Taxonomy" id="1068625"/>
    <lineage>
        <taxon>Eukaryota</taxon>
        <taxon>Discoba</taxon>
        <taxon>Euglenozoa</taxon>
        <taxon>Kinetoplastea</taxon>
        <taxon>Metakinetoplastina</taxon>
        <taxon>Trypanosomatida</taxon>
        <taxon>Trypanosomatidae</taxon>
        <taxon>Trypanosoma</taxon>
        <taxon>Nannomonas</taxon>
    </lineage>
</organism>
<proteinExistence type="predicted"/>
<keyword evidence="1" id="KW-0175">Coiled coil</keyword>
<reference evidence="3" key="1">
    <citation type="journal article" date="2012" name="Proc. Natl. Acad. Sci. U.S.A.">
        <title>Antigenic diversity is generated by distinct evolutionary mechanisms in African trypanosome species.</title>
        <authorList>
            <person name="Jackson A.P."/>
            <person name="Berry A."/>
            <person name="Aslett M."/>
            <person name="Allison H.C."/>
            <person name="Burton P."/>
            <person name="Vavrova-Anderson J."/>
            <person name="Brown R."/>
            <person name="Browne H."/>
            <person name="Corton N."/>
            <person name="Hauser H."/>
            <person name="Gamble J."/>
            <person name="Gilderthorp R."/>
            <person name="Marcello L."/>
            <person name="McQuillan J."/>
            <person name="Otto T.D."/>
            <person name="Quail M.A."/>
            <person name="Sanders M.J."/>
            <person name="van Tonder A."/>
            <person name="Ginger M.L."/>
            <person name="Field M.C."/>
            <person name="Barry J.D."/>
            <person name="Hertz-Fowler C."/>
            <person name="Berriman M."/>
        </authorList>
    </citation>
    <scope>NUCLEOTIDE SEQUENCE</scope>
    <source>
        <strain evidence="3">IL3000</strain>
    </source>
</reference>
<evidence type="ECO:0000256" key="2">
    <source>
        <dbReference type="SAM" id="MobiDB-lite"/>
    </source>
</evidence>
<feature type="region of interest" description="Disordered" evidence="2">
    <location>
        <begin position="752"/>
        <end position="775"/>
    </location>
</feature>
<evidence type="ECO:0000313" key="3">
    <source>
        <dbReference type="EMBL" id="CCC93439.1"/>
    </source>
</evidence>
<evidence type="ECO:0000256" key="1">
    <source>
        <dbReference type="SAM" id="Coils"/>
    </source>
</evidence>
<gene>
    <name evidence="3" type="ORF">TCIL3000_10_1980</name>
</gene>
<name>G0UVM3_TRYCI</name>
<feature type="compositionally biased region" description="Basic and acidic residues" evidence="2">
    <location>
        <begin position="360"/>
        <end position="375"/>
    </location>
</feature>
<feature type="region of interest" description="Disordered" evidence="2">
    <location>
        <begin position="337"/>
        <end position="399"/>
    </location>
</feature>
<dbReference type="EMBL" id="HE575323">
    <property type="protein sequence ID" value="CCC93439.1"/>
    <property type="molecule type" value="Genomic_DNA"/>
</dbReference>
<protein>
    <submittedName>
        <fullName evidence="3">Uncharacterized protein TCIL3000_10_1980</fullName>
    </submittedName>
</protein>
<dbReference type="AlphaFoldDB" id="G0UVM3"/>
<accession>G0UVM3</accession>
<dbReference type="VEuPathDB" id="TriTrypDB:TcIL3000_10_1980"/>
<feature type="compositionally biased region" description="Polar residues" evidence="2">
    <location>
        <begin position="345"/>
        <end position="359"/>
    </location>
</feature>